<evidence type="ECO:0000313" key="1">
    <source>
        <dbReference type="EMBL" id="KAF6733782.1"/>
    </source>
</evidence>
<organism evidence="1 2">
    <name type="scientific">Oryzias melastigma</name>
    <name type="common">Marine medaka</name>
    <dbReference type="NCBI Taxonomy" id="30732"/>
    <lineage>
        <taxon>Eukaryota</taxon>
        <taxon>Metazoa</taxon>
        <taxon>Chordata</taxon>
        <taxon>Craniata</taxon>
        <taxon>Vertebrata</taxon>
        <taxon>Euteleostomi</taxon>
        <taxon>Actinopterygii</taxon>
        <taxon>Neopterygii</taxon>
        <taxon>Teleostei</taxon>
        <taxon>Neoteleostei</taxon>
        <taxon>Acanthomorphata</taxon>
        <taxon>Ovalentaria</taxon>
        <taxon>Atherinomorphae</taxon>
        <taxon>Beloniformes</taxon>
        <taxon>Adrianichthyidae</taxon>
        <taxon>Oryziinae</taxon>
        <taxon>Oryzias</taxon>
    </lineage>
</organism>
<evidence type="ECO:0000313" key="2">
    <source>
        <dbReference type="Proteomes" id="UP000646548"/>
    </source>
</evidence>
<protein>
    <submittedName>
        <fullName evidence="1">Uncharacterized protein</fullName>
    </submittedName>
</protein>
<proteinExistence type="predicted"/>
<comment type="caution">
    <text evidence="1">The sequence shown here is derived from an EMBL/GenBank/DDBJ whole genome shotgun (WGS) entry which is preliminary data.</text>
</comment>
<dbReference type="Proteomes" id="UP000646548">
    <property type="component" value="Unassembled WGS sequence"/>
</dbReference>
<sequence>MTTSLPLGYTILPTGSLSHRQASSRPGKSAPHRLSDWERMLLGGVGWEAWLCPALGPERDTEKETPDEELC</sequence>
<accession>A0A834CR05</accession>
<reference evidence="1" key="1">
    <citation type="journal article" name="BMC Genomics">
        <title>Long-read sequencing and de novo genome assembly of marine medaka (Oryzias melastigma).</title>
        <authorList>
            <person name="Liang P."/>
            <person name="Saqib H.S.A."/>
            <person name="Ni X."/>
            <person name="Shen Y."/>
        </authorList>
    </citation>
    <scope>NUCLEOTIDE SEQUENCE</scope>
    <source>
        <strain evidence="1">Bigg-433</strain>
    </source>
</reference>
<dbReference type="EMBL" id="WKFB01000151">
    <property type="protein sequence ID" value="KAF6733782.1"/>
    <property type="molecule type" value="Genomic_DNA"/>
</dbReference>
<gene>
    <name evidence="1" type="ORF">FQA47_023155</name>
</gene>
<dbReference type="AlphaFoldDB" id="A0A834CR05"/>
<name>A0A834CR05_ORYME</name>